<proteinExistence type="inferred from homology"/>
<evidence type="ECO:0000256" key="9">
    <source>
        <dbReference type="ARBA" id="ARBA00060503"/>
    </source>
</evidence>
<dbReference type="EC" id="5.3.1.1" evidence="11"/>
<dbReference type="VEuPathDB" id="TriTrypDB:LDHU3_24.1020"/>
<evidence type="ECO:0000256" key="7">
    <source>
        <dbReference type="ARBA" id="ARBA00023152"/>
    </source>
</evidence>
<dbReference type="GO" id="GO:0006094">
    <property type="term" value="P:gluconeogenesis"/>
    <property type="evidence" value="ECO:0007669"/>
    <property type="project" value="UniProtKB-UniPathway"/>
</dbReference>
<evidence type="ECO:0000256" key="8">
    <source>
        <dbReference type="ARBA" id="ARBA00023235"/>
    </source>
</evidence>
<dbReference type="GO" id="GO:0019563">
    <property type="term" value="P:glycerol catabolic process"/>
    <property type="evidence" value="ECO:0007669"/>
    <property type="project" value="TreeGrafter"/>
</dbReference>
<dbReference type="SMR" id="Q0ZAG6"/>
<dbReference type="VEuPathDB" id="TriTrypDB:LdBPK_240870.1"/>
<dbReference type="InterPro" id="IPR035990">
    <property type="entry name" value="TIM_sf"/>
</dbReference>
<dbReference type="GO" id="GO:0006096">
    <property type="term" value="P:glycolytic process"/>
    <property type="evidence" value="ECO:0007669"/>
    <property type="project" value="UniProtKB-UniPathway"/>
</dbReference>
<dbReference type="InterPro" id="IPR000652">
    <property type="entry name" value="Triosephosphate_isomerase"/>
</dbReference>
<dbReference type="AlphaFoldDB" id="Q0ZAG6"/>
<comment type="catalytic activity">
    <reaction evidence="11">
        <text>D-glyceraldehyde 3-phosphate = dihydroxyacetone phosphate</text>
        <dbReference type="Rhea" id="RHEA:18585"/>
        <dbReference type="ChEBI" id="CHEBI:57642"/>
        <dbReference type="ChEBI" id="CHEBI:59776"/>
        <dbReference type="EC" id="5.3.1.1"/>
    </reaction>
</comment>
<sequence length="252" mass="27245">MSAKPQPIAAANWKCNGTTASIEKLVQVLNEHIISHDVQCVVAPTFVHIPLVQATLRNPKYVVSAENAIAKSGAFTGEVSMPILKDLGINWVILGHSERRTYYGETDEIVAQTVAAACEQGFMMITCIGETLQQREVNQTAKVVLSQTSAIAAKVPKEAWSQIVLAYEPVWAIGTGKVATPEQAQEVHALLRKWVSEKVGADVATKLRILYGGSVSASNAKTLYMKADINGFLVGGASLKPEFRDIIDATRK</sequence>
<dbReference type="EMBL" id="DQ649411">
    <property type="protein sequence ID" value="ABG46364.1"/>
    <property type="molecule type" value="Genomic_DNA"/>
</dbReference>
<dbReference type="Pfam" id="PF00121">
    <property type="entry name" value="TIM"/>
    <property type="match status" value="1"/>
</dbReference>
<evidence type="ECO:0000256" key="5">
    <source>
        <dbReference type="ARBA" id="ARBA00022432"/>
    </source>
</evidence>
<evidence type="ECO:0000256" key="2">
    <source>
        <dbReference type="ARBA" id="ARBA00004742"/>
    </source>
</evidence>
<reference evidence="12" key="1">
    <citation type="journal article" date="2011" name="Appl. Biochem. Biotechnol.">
        <title>In vitro refolding of triosephosphate isomerase from L. donovani.</title>
        <authorList>
            <person name="Kumar K."/>
            <person name="Bhargava P."/>
            <person name="Roy U."/>
        </authorList>
    </citation>
    <scope>NUCLEOTIDE SEQUENCE</scope>
</reference>
<keyword evidence="5 11" id="KW-0312">Gluconeogenesis</keyword>
<dbReference type="Gene3D" id="3.20.20.70">
    <property type="entry name" value="Aldolase class I"/>
    <property type="match status" value="1"/>
</dbReference>
<accession>Q0ZAG6</accession>
<organism evidence="12">
    <name type="scientific">Leishmania donovani</name>
    <dbReference type="NCBI Taxonomy" id="5661"/>
    <lineage>
        <taxon>Eukaryota</taxon>
        <taxon>Discoba</taxon>
        <taxon>Euglenozoa</taxon>
        <taxon>Kinetoplastea</taxon>
        <taxon>Metakinetoplastina</taxon>
        <taxon>Trypanosomatida</taxon>
        <taxon>Trypanosomatidae</taxon>
        <taxon>Leishmaniinae</taxon>
        <taxon>Leishmania</taxon>
    </lineage>
</organism>
<protein>
    <recommendedName>
        <fullName evidence="11">Triosephosphate isomerase</fullName>
        <ecNumber evidence="11">5.3.1.1</ecNumber>
    </recommendedName>
</protein>
<dbReference type="VEuPathDB" id="TriTrypDB:LdCL_240013700"/>
<comment type="similarity">
    <text evidence="3 11">Belongs to the triosephosphate isomerase family.</text>
</comment>
<evidence type="ECO:0000256" key="3">
    <source>
        <dbReference type="ARBA" id="ARBA00007422"/>
    </source>
</evidence>
<dbReference type="PROSITE" id="PS51440">
    <property type="entry name" value="TIM_2"/>
    <property type="match status" value="1"/>
</dbReference>
<comment type="pathway">
    <text evidence="2 11">Carbohydrate biosynthesis; gluconeogenesis.</text>
</comment>
<dbReference type="InterPro" id="IPR013785">
    <property type="entry name" value="Aldolase_TIM"/>
</dbReference>
<dbReference type="SUPFAM" id="SSF51351">
    <property type="entry name" value="Triosephosphate isomerase (TIM)"/>
    <property type="match status" value="1"/>
</dbReference>
<dbReference type="CDD" id="cd00311">
    <property type="entry name" value="TIM"/>
    <property type="match status" value="1"/>
</dbReference>
<dbReference type="GO" id="GO:0005829">
    <property type="term" value="C:cytosol"/>
    <property type="evidence" value="ECO:0007669"/>
    <property type="project" value="TreeGrafter"/>
</dbReference>
<keyword evidence="7 11" id="KW-0324">Glycolysis</keyword>
<evidence type="ECO:0000256" key="4">
    <source>
        <dbReference type="ARBA" id="ARBA00011738"/>
    </source>
</evidence>
<comment type="subcellular location">
    <subcellularLocation>
        <location evidence="9">Glycosome</location>
    </subcellularLocation>
</comment>
<keyword evidence="6" id="KW-0576">Peroxisome</keyword>
<name>Q0ZAG6_LEIDO</name>
<dbReference type="GO" id="GO:0046166">
    <property type="term" value="P:glyceraldehyde-3-phosphate biosynthetic process"/>
    <property type="evidence" value="ECO:0007669"/>
    <property type="project" value="TreeGrafter"/>
</dbReference>
<dbReference type="InterPro" id="IPR020861">
    <property type="entry name" value="Triosephosphate_isomerase_AS"/>
</dbReference>
<evidence type="ECO:0000313" key="12">
    <source>
        <dbReference type="EMBL" id="ABG46364.1"/>
    </source>
</evidence>
<keyword evidence="8 11" id="KW-0413">Isomerase</keyword>
<dbReference type="PROSITE" id="PS00171">
    <property type="entry name" value="TIM_1"/>
    <property type="match status" value="1"/>
</dbReference>
<evidence type="ECO:0000256" key="1">
    <source>
        <dbReference type="ARBA" id="ARBA00004680"/>
    </source>
</evidence>
<dbReference type="GO" id="GO:0004807">
    <property type="term" value="F:triose-phosphate isomerase activity"/>
    <property type="evidence" value="ECO:0007669"/>
    <property type="project" value="UniProtKB-EC"/>
</dbReference>
<dbReference type="GO" id="GO:0020015">
    <property type="term" value="C:glycosome"/>
    <property type="evidence" value="ECO:0007669"/>
    <property type="project" value="UniProtKB-SubCell"/>
</dbReference>
<dbReference type="FunFam" id="3.20.20.70:FF:000020">
    <property type="entry name" value="Triosephosphate isomerase"/>
    <property type="match status" value="1"/>
</dbReference>
<dbReference type="InterPro" id="IPR022896">
    <property type="entry name" value="TrioseP_Isoase_bac/euk"/>
</dbReference>
<keyword evidence="10" id="KW-0327">Glycosome</keyword>
<dbReference type="UniPathway" id="UPA00138"/>
<dbReference type="PANTHER" id="PTHR21139:SF2">
    <property type="entry name" value="TRIOSEPHOSPHATE ISOMERASE"/>
    <property type="match status" value="1"/>
</dbReference>
<dbReference type="PANTHER" id="PTHR21139">
    <property type="entry name" value="TRIOSEPHOSPHATE ISOMERASE"/>
    <property type="match status" value="1"/>
</dbReference>
<evidence type="ECO:0000256" key="11">
    <source>
        <dbReference type="RuleBase" id="RU363013"/>
    </source>
</evidence>
<comment type="pathway">
    <text evidence="1 11">Carbohydrate degradation; glycolysis; D-glyceraldehyde 3-phosphate from glycerone phosphate: step 1/1.</text>
</comment>
<dbReference type="HAMAP" id="MF_00147_B">
    <property type="entry name" value="TIM_B"/>
    <property type="match status" value="1"/>
</dbReference>
<dbReference type="NCBIfam" id="TIGR00419">
    <property type="entry name" value="tim"/>
    <property type="match status" value="1"/>
</dbReference>
<comment type="subunit">
    <text evidence="4">Homodimer.</text>
</comment>
<evidence type="ECO:0000256" key="10">
    <source>
        <dbReference type="ARBA" id="ARBA00084116"/>
    </source>
</evidence>
<evidence type="ECO:0000256" key="6">
    <source>
        <dbReference type="ARBA" id="ARBA00023140"/>
    </source>
</evidence>
<dbReference type="BRENDA" id="5.3.1.1">
    <property type="organism ID" value="2947"/>
</dbReference>
<dbReference type="UniPathway" id="UPA00109">
    <property type="reaction ID" value="UER00189"/>
</dbReference>